<keyword evidence="3" id="KW-1185">Reference proteome</keyword>
<name>A0A7T7XPY2_9SPIR</name>
<dbReference type="EMBL" id="CP067089">
    <property type="protein sequence ID" value="QQO10366.1"/>
    <property type="molecule type" value="Genomic_DNA"/>
</dbReference>
<evidence type="ECO:0000313" key="2">
    <source>
        <dbReference type="EMBL" id="QQO10366.1"/>
    </source>
</evidence>
<keyword evidence="1" id="KW-0732">Signal</keyword>
<gene>
    <name evidence="2" type="ORF">JFL75_05460</name>
</gene>
<dbReference type="KEGG" id="bhc:JFL75_05460"/>
<feature type="chain" id="PRO_5030599219" description="Dipeptidylpeptidase IV N-terminal domain-containing protein" evidence="1">
    <location>
        <begin position="25"/>
        <end position="210"/>
    </location>
</feature>
<dbReference type="Proteomes" id="UP000595917">
    <property type="component" value="Chromosome"/>
</dbReference>
<dbReference type="SUPFAM" id="SSF69304">
    <property type="entry name" value="Tricorn protease N-terminal domain"/>
    <property type="match status" value="1"/>
</dbReference>
<sequence>MKTKRICKIIFLLLIMHCSHNIYADIINTKSFTNDPVLVKYINNEKIIQKIFSPKNEYCAINEDYKYIIITNNLNEILFKYKWDDEITEYPTSDTVYIVNWSTDRNVLWFLTYFPSEVAYIAKADIDKKQLYLFSIKTKDIVKEYTIDTENEIFYYSNYYKYDQYDDENEMRSLYKYNLKTKEEELIISRERRDGKFSPRIENGILVYNQ</sequence>
<proteinExistence type="predicted"/>
<accession>A0A7T7XPY2</accession>
<evidence type="ECO:0000256" key="1">
    <source>
        <dbReference type="SAM" id="SignalP"/>
    </source>
</evidence>
<evidence type="ECO:0008006" key="4">
    <source>
        <dbReference type="Google" id="ProtNLM"/>
    </source>
</evidence>
<protein>
    <recommendedName>
        <fullName evidence="4">Dipeptidylpeptidase IV N-terminal domain-containing protein</fullName>
    </recommendedName>
</protein>
<organism evidence="2 3">
    <name type="scientific">Breznakiella homolactica</name>
    <dbReference type="NCBI Taxonomy" id="2798577"/>
    <lineage>
        <taxon>Bacteria</taxon>
        <taxon>Pseudomonadati</taxon>
        <taxon>Spirochaetota</taxon>
        <taxon>Spirochaetia</taxon>
        <taxon>Spirochaetales</taxon>
        <taxon>Breznakiellaceae</taxon>
        <taxon>Breznakiella</taxon>
    </lineage>
</organism>
<evidence type="ECO:0000313" key="3">
    <source>
        <dbReference type="Proteomes" id="UP000595917"/>
    </source>
</evidence>
<reference evidence="2" key="1">
    <citation type="submission" date="2021-01" db="EMBL/GenBank/DDBJ databases">
        <title>Description of Breznakiella homolactica.</title>
        <authorList>
            <person name="Song Y."/>
            <person name="Brune A."/>
        </authorList>
    </citation>
    <scope>NUCLEOTIDE SEQUENCE</scope>
    <source>
        <strain evidence="2">RmG30</strain>
    </source>
</reference>
<feature type="signal peptide" evidence="1">
    <location>
        <begin position="1"/>
        <end position="24"/>
    </location>
</feature>
<dbReference type="RefSeq" id="WP_215627670.1">
    <property type="nucleotide sequence ID" value="NZ_CP067089.2"/>
</dbReference>
<dbReference type="AlphaFoldDB" id="A0A7T7XPY2"/>